<dbReference type="PANTHER" id="PTHR11136:SF0">
    <property type="entry name" value="DIHYDROFOLATE SYNTHETASE-RELATED"/>
    <property type="match status" value="1"/>
</dbReference>
<dbReference type="GO" id="GO:0008841">
    <property type="term" value="F:dihydrofolate synthase activity"/>
    <property type="evidence" value="ECO:0007669"/>
    <property type="project" value="UniProtKB-EC"/>
</dbReference>
<dbReference type="NCBIfam" id="TIGR01499">
    <property type="entry name" value="folC"/>
    <property type="match status" value="1"/>
</dbReference>
<keyword evidence="13" id="KW-1185">Reference proteome</keyword>
<evidence type="ECO:0000313" key="12">
    <source>
        <dbReference type="EMBL" id="MDP9827829.1"/>
    </source>
</evidence>
<dbReference type="Gene3D" id="3.40.1190.10">
    <property type="entry name" value="Mur-like, catalytic domain"/>
    <property type="match status" value="1"/>
</dbReference>
<evidence type="ECO:0000259" key="11">
    <source>
        <dbReference type="Pfam" id="PF08245"/>
    </source>
</evidence>
<evidence type="ECO:0000256" key="2">
    <source>
        <dbReference type="ARBA" id="ARBA00013025"/>
    </source>
</evidence>
<accession>A0ABT9P553</accession>
<evidence type="ECO:0000313" key="13">
    <source>
        <dbReference type="Proteomes" id="UP001235712"/>
    </source>
</evidence>
<feature type="domain" description="Mur ligase C-terminal" evidence="10">
    <location>
        <begin position="338"/>
        <end position="451"/>
    </location>
</feature>
<keyword evidence="4" id="KW-0479">Metal-binding</keyword>
<dbReference type="InterPro" id="IPR004101">
    <property type="entry name" value="Mur_ligase_C"/>
</dbReference>
<evidence type="ECO:0000256" key="6">
    <source>
        <dbReference type="ARBA" id="ARBA00022840"/>
    </source>
</evidence>
<dbReference type="InterPro" id="IPR013221">
    <property type="entry name" value="Mur_ligase_cen"/>
</dbReference>
<evidence type="ECO:0000259" key="10">
    <source>
        <dbReference type="Pfam" id="PF02875"/>
    </source>
</evidence>
<dbReference type="SUPFAM" id="SSF53244">
    <property type="entry name" value="MurD-like peptide ligases, peptide-binding domain"/>
    <property type="match status" value="1"/>
</dbReference>
<reference evidence="12 13" key="1">
    <citation type="submission" date="2023-07" db="EMBL/GenBank/DDBJ databases">
        <title>Sequencing the genomes of 1000 actinobacteria strains.</title>
        <authorList>
            <person name="Klenk H.-P."/>
        </authorList>
    </citation>
    <scope>NUCLEOTIDE SEQUENCE [LARGE SCALE GENOMIC DNA]</scope>
    <source>
        <strain evidence="12 13">DSM 44388</strain>
    </source>
</reference>
<evidence type="ECO:0000256" key="9">
    <source>
        <dbReference type="ARBA" id="ARBA00047493"/>
    </source>
</evidence>
<comment type="caution">
    <text evidence="12">The sequence shown here is derived from an EMBL/GenBank/DDBJ whole genome shotgun (WGS) entry which is preliminary data.</text>
</comment>
<keyword evidence="7" id="KW-0460">Magnesium</keyword>
<dbReference type="InterPro" id="IPR036565">
    <property type="entry name" value="Mur-like_cat_sf"/>
</dbReference>
<dbReference type="SUPFAM" id="SSF53623">
    <property type="entry name" value="MurD-like peptide ligases, catalytic domain"/>
    <property type="match status" value="1"/>
</dbReference>
<dbReference type="InterPro" id="IPR036615">
    <property type="entry name" value="Mur_ligase_C_dom_sf"/>
</dbReference>
<comment type="catalytic activity">
    <reaction evidence="9">
        <text>(6S)-5,6,7,8-tetrahydrofolyl-(gamma-L-Glu)(n) + L-glutamate + ATP = (6S)-5,6,7,8-tetrahydrofolyl-(gamma-L-Glu)(n+1) + ADP + phosphate + H(+)</text>
        <dbReference type="Rhea" id="RHEA:10580"/>
        <dbReference type="Rhea" id="RHEA-COMP:14738"/>
        <dbReference type="Rhea" id="RHEA-COMP:14740"/>
        <dbReference type="ChEBI" id="CHEBI:15378"/>
        <dbReference type="ChEBI" id="CHEBI:29985"/>
        <dbReference type="ChEBI" id="CHEBI:30616"/>
        <dbReference type="ChEBI" id="CHEBI:43474"/>
        <dbReference type="ChEBI" id="CHEBI:141005"/>
        <dbReference type="ChEBI" id="CHEBI:456216"/>
        <dbReference type="EC" id="6.3.2.17"/>
    </reaction>
</comment>
<sequence>MARIAGRGPQHDAKEAEIAQALSQRAAEVYREILGRAPEHDLVPSLDRIAAVAQLLGDPQRSFESVHVTGTNGKSSTTRMIERLLREHGLRTGRFVSPHLRDVRERIAIDGESIDELRFIEAYEEITPYLELVDARNAEAGNPRLTYFEVLVALAYAAFADTPVDVAAVEVGLGGSWDATNIIDARVAVVTPVGIDHERFLGHDVATIATEKAGIIKPGAIAVISEQHDDAAEVLLSRAAEVGATVFRESYQFGVSTREVALGGQLLTLQGAAAVYPDIFIPLHGAHQAQNAAAALAAVEAFLLSDGRDWAATDNSGEGTGLDIDVVRAAFADVDSPGRLEVVRRSPTVLVDAAHNPSGAQVLADSLEEAFGFTRLIGVVAVLEDKDAEGILGALEPVLHEVVVTRTSSPRAMAPDDLAEIAEDVFGDDRVTTFERLDDALDYAMGQSEIGGMIGGGVLATGSVTMAADVRRLFRLK</sequence>
<dbReference type="EMBL" id="JAUSQZ010000001">
    <property type="protein sequence ID" value="MDP9827829.1"/>
    <property type="molecule type" value="Genomic_DNA"/>
</dbReference>
<keyword evidence="3 12" id="KW-0436">Ligase</keyword>
<evidence type="ECO:0000256" key="7">
    <source>
        <dbReference type="ARBA" id="ARBA00022842"/>
    </source>
</evidence>
<evidence type="ECO:0000256" key="4">
    <source>
        <dbReference type="ARBA" id="ARBA00022723"/>
    </source>
</evidence>
<dbReference type="Proteomes" id="UP001235712">
    <property type="component" value="Unassembled WGS sequence"/>
</dbReference>
<dbReference type="EC" id="6.3.2.17" evidence="2"/>
<keyword evidence="6" id="KW-0067">ATP-binding</keyword>
<dbReference type="RefSeq" id="WP_307244377.1">
    <property type="nucleotide sequence ID" value="NZ_JAUSQZ010000001.1"/>
</dbReference>
<dbReference type="Pfam" id="PF02875">
    <property type="entry name" value="Mur_ligase_C"/>
    <property type="match status" value="1"/>
</dbReference>
<evidence type="ECO:0000256" key="8">
    <source>
        <dbReference type="ARBA" id="ARBA00030592"/>
    </source>
</evidence>
<comment type="similarity">
    <text evidence="1">Belongs to the folylpolyglutamate synthase family.</text>
</comment>
<proteinExistence type="inferred from homology"/>
<keyword evidence="5" id="KW-0547">Nucleotide-binding</keyword>
<dbReference type="PIRSF" id="PIRSF001563">
    <property type="entry name" value="Folylpolyglu_synth"/>
    <property type="match status" value="1"/>
</dbReference>
<dbReference type="PANTHER" id="PTHR11136">
    <property type="entry name" value="FOLYLPOLYGLUTAMATE SYNTHASE-RELATED"/>
    <property type="match status" value="1"/>
</dbReference>
<feature type="domain" description="Mur ligase central" evidence="11">
    <location>
        <begin position="68"/>
        <end position="299"/>
    </location>
</feature>
<dbReference type="GO" id="GO:0004326">
    <property type="term" value="F:tetrahydrofolylpolyglutamate synthase activity"/>
    <property type="evidence" value="ECO:0007669"/>
    <property type="project" value="UniProtKB-EC"/>
</dbReference>
<name>A0ABT9P553_9ACTN</name>
<dbReference type="InterPro" id="IPR001645">
    <property type="entry name" value="Folylpolyglutamate_synth"/>
</dbReference>
<evidence type="ECO:0000256" key="3">
    <source>
        <dbReference type="ARBA" id="ARBA00022598"/>
    </source>
</evidence>
<dbReference type="PROSITE" id="PS01011">
    <property type="entry name" value="FOLYLPOLYGLU_SYNT_1"/>
    <property type="match status" value="1"/>
</dbReference>
<dbReference type="InterPro" id="IPR018109">
    <property type="entry name" value="Folylpolyglutamate_synth_CS"/>
</dbReference>
<dbReference type="Pfam" id="PF08245">
    <property type="entry name" value="Mur_ligase_M"/>
    <property type="match status" value="1"/>
</dbReference>
<gene>
    <name evidence="12" type="ORF">J2S57_003578</name>
</gene>
<evidence type="ECO:0000256" key="1">
    <source>
        <dbReference type="ARBA" id="ARBA00008276"/>
    </source>
</evidence>
<evidence type="ECO:0000256" key="5">
    <source>
        <dbReference type="ARBA" id="ARBA00022741"/>
    </source>
</evidence>
<protein>
    <recommendedName>
        <fullName evidence="2">tetrahydrofolate synthase</fullName>
        <ecNumber evidence="2">6.3.2.17</ecNumber>
    </recommendedName>
    <alternativeName>
        <fullName evidence="8">Tetrahydrofolylpolyglutamate synthase</fullName>
    </alternativeName>
</protein>
<organism evidence="12 13">
    <name type="scientific">Kineosporia succinea</name>
    <dbReference type="NCBI Taxonomy" id="84632"/>
    <lineage>
        <taxon>Bacteria</taxon>
        <taxon>Bacillati</taxon>
        <taxon>Actinomycetota</taxon>
        <taxon>Actinomycetes</taxon>
        <taxon>Kineosporiales</taxon>
        <taxon>Kineosporiaceae</taxon>
        <taxon>Kineosporia</taxon>
    </lineage>
</organism>
<dbReference type="Gene3D" id="3.90.190.20">
    <property type="entry name" value="Mur ligase, C-terminal domain"/>
    <property type="match status" value="1"/>
</dbReference>